<organism evidence="9">
    <name type="scientific">Petrosia ficiformis</name>
    <name type="common">Common Mediterranean sponge</name>
    <dbReference type="NCBI Taxonomy" id="68564"/>
    <lineage>
        <taxon>Eukaryota</taxon>
        <taxon>Metazoa</taxon>
        <taxon>Porifera</taxon>
        <taxon>Demospongiae</taxon>
        <taxon>Heteroscleromorpha</taxon>
        <taxon>Haplosclerida</taxon>
        <taxon>Petrosiidae</taxon>
        <taxon>Petrosia</taxon>
    </lineage>
</organism>
<evidence type="ECO:0000313" key="9">
    <source>
        <dbReference type="EMBL" id="AKO90209.1"/>
    </source>
</evidence>
<keyword evidence="4 9" id="KW-0496">Mitochondrion</keyword>
<dbReference type="EMBL" id="KR911863">
    <property type="protein sequence ID" value="AKO90209.1"/>
    <property type="molecule type" value="Genomic_DNA"/>
</dbReference>
<evidence type="ECO:0000256" key="4">
    <source>
        <dbReference type="ARBA" id="ARBA00023128"/>
    </source>
</evidence>
<name>A0A0H4KPC6_PETFI</name>
<evidence type="ECO:0000256" key="1">
    <source>
        <dbReference type="ARBA" id="ARBA00004325"/>
    </source>
</evidence>
<evidence type="ECO:0000259" key="8">
    <source>
        <dbReference type="Pfam" id="PF02326"/>
    </source>
</evidence>
<keyword evidence="6" id="KW-0066">ATP synthesis</keyword>
<gene>
    <name evidence="9" type="primary">atp8</name>
</gene>
<keyword evidence="2 7" id="KW-0812">Transmembrane</keyword>
<dbReference type="AlphaFoldDB" id="A0A0H4KPC6"/>
<dbReference type="EC" id="3.6.3.14" evidence="9"/>
<evidence type="ECO:0000256" key="6">
    <source>
        <dbReference type="ARBA" id="ARBA00023310"/>
    </source>
</evidence>
<dbReference type="InterPro" id="IPR003319">
    <property type="entry name" value="YMF19-like_N"/>
</dbReference>
<dbReference type="Pfam" id="PF02326">
    <property type="entry name" value="YMF19"/>
    <property type="match status" value="1"/>
</dbReference>
<dbReference type="GO" id="GO:0006754">
    <property type="term" value="P:ATP biosynthetic process"/>
    <property type="evidence" value="ECO:0007669"/>
    <property type="project" value="UniProtKB-KW"/>
</dbReference>
<evidence type="ECO:0000256" key="5">
    <source>
        <dbReference type="ARBA" id="ARBA00023136"/>
    </source>
</evidence>
<evidence type="ECO:0000256" key="7">
    <source>
        <dbReference type="SAM" id="Phobius"/>
    </source>
</evidence>
<evidence type="ECO:0000256" key="3">
    <source>
        <dbReference type="ARBA" id="ARBA00022989"/>
    </source>
</evidence>
<reference evidence="9" key="1">
    <citation type="journal article" date="2015" name="Genome Biol. Evol.">
        <title>Cytonuclear Interactions in the Evolution of Animal Mitochondrial tRNA Metabolism.</title>
        <authorList>
            <person name="Pett W."/>
            <person name="Lavrov D.V."/>
        </authorList>
    </citation>
    <scope>NUCLEOTIDE SEQUENCE</scope>
</reference>
<dbReference type="GO" id="GO:0031966">
    <property type="term" value="C:mitochondrial membrane"/>
    <property type="evidence" value="ECO:0007669"/>
    <property type="project" value="UniProtKB-SubCell"/>
</dbReference>
<accession>A0A0H4KPC6</accession>
<comment type="subcellular location">
    <subcellularLocation>
        <location evidence="1">Mitochondrion membrane</location>
    </subcellularLocation>
</comment>
<geneLocation type="mitochondrion" evidence="9"/>
<feature type="domain" description="ATP synthase YMF19-like N-terminal" evidence="8">
    <location>
        <begin position="2"/>
        <end position="51"/>
    </location>
</feature>
<keyword evidence="5 7" id="KW-0472">Membrane</keyword>
<evidence type="ECO:0000256" key="2">
    <source>
        <dbReference type="ARBA" id="ARBA00022692"/>
    </source>
</evidence>
<protein>
    <submittedName>
        <fullName evidence="9">ATP synthase F0 subunit 8</fullName>
        <ecNumber evidence="9">3.6.3.14</ecNumber>
    </submittedName>
</protein>
<sequence length="76" mass="9127">MPQLDTVTYLTQYTWTLITLFFLFSLLVNTILPRLQQQLAIRSGQYRPEVKRFDLLRPEVLILRSLFQQEHIKPHV</sequence>
<keyword evidence="3 7" id="KW-1133">Transmembrane helix</keyword>
<keyword evidence="9" id="KW-0378">Hydrolase</keyword>
<proteinExistence type="predicted"/>
<feature type="transmembrane region" description="Helical" evidence="7">
    <location>
        <begin position="12"/>
        <end position="32"/>
    </location>
</feature>
<dbReference type="GO" id="GO:0016787">
    <property type="term" value="F:hydrolase activity"/>
    <property type="evidence" value="ECO:0007669"/>
    <property type="project" value="UniProtKB-KW"/>
</dbReference>